<dbReference type="InterPro" id="IPR000868">
    <property type="entry name" value="Isochorismatase-like_dom"/>
</dbReference>
<keyword evidence="2" id="KW-0378">Hydrolase</keyword>
<dbReference type="InterPro" id="IPR036380">
    <property type="entry name" value="Isochorismatase-like_sf"/>
</dbReference>
<dbReference type="PANTHER" id="PTHR14119:SF3">
    <property type="entry name" value="ISOCHORISMATASE DOMAIN-CONTAINING PROTEIN 2"/>
    <property type="match status" value="1"/>
</dbReference>
<dbReference type="GO" id="GO:0008908">
    <property type="term" value="F:isochorismatase activity"/>
    <property type="evidence" value="ECO:0007669"/>
    <property type="project" value="UniProtKB-EC"/>
</dbReference>
<dbReference type="EMBL" id="UOFR01000041">
    <property type="protein sequence ID" value="VAW96903.1"/>
    <property type="molecule type" value="Genomic_DNA"/>
</dbReference>
<dbReference type="EC" id="3.3.2.1" evidence="2"/>
<dbReference type="PANTHER" id="PTHR14119">
    <property type="entry name" value="HYDROLASE"/>
    <property type="match status" value="1"/>
</dbReference>
<feature type="domain" description="Isochorismatase-like" evidence="1">
    <location>
        <begin position="13"/>
        <end position="162"/>
    </location>
</feature>
<dbReference type="InterPro" id="IPR050993">
    <property type="entry name" value="Isochorismatase_domain"/>
</dbReference>
<dbReference type="AlphaFoldDB" id="A0A3B1AA50"/>
<dbReference type="Pfam" id="PF00857">
    <property type="entry name" value="Isochorismatase"/>
    <property type="match status" value="1"/>
</dbReference>
<name>A0A3B1AA50_9ZZZZ</name>
<accession>A0A3B1AA50</accession>
<organism evidence="2">
    <name type="scientific">hydrothermal vent metagenome</name>
    <dbReference type="NCBI Taxonomy" id="652676"/>
    <lineage>
        <taxon>unclassified sequences</taxon>
        <taxon>metagenomes</taxon>
        <taxon>ecological metagenomes</taxon>
    </lineage>
</organism>
<evidence type="ECO:0000259" key="1">
    <source>
        <dbReference type="Pfam" id="PF00857"/>
    </source>
</evidence>
<dbReference type="Gene3D" id="3.40.50.850">
    <property type="entry name" value="Isochorismatase-like"/>
    <property type="match status" value="1"/>
</dbReference>
<protein>
    <submittedName>
        <fullName evidence="2">Isochorismatase</fullName>
        <ecNumber evidence="2">3.3.2.1</ecNumber>
    </submittedName>
</protein>
<evidence type="ECO:0000313" key="2">
    <source>
        <dbReference type="EMBL" id="VAW96903.1"/>
    </source>
</evidence>
<gene>
    <name evidence="2" type="ORF">MNBD_GAMMA21-2928</name>
</gene>
<reference evidence="2" key="1">
    <citation type="submission" date="2018-06" db="EMBL/GenBank/DDBJ databases">
        <authorList>
            <person name="Zhirakovskaya E."/>
        </authorList>
    </citation>
    <scope>NUCLEOTIDE SEQUENCE</scope>
</reference>
<dbReference type="SUPFAM" id="SSF52499">
    <property type="entry name" value="Isochorismatase-like hydrolases"/>
    <property type="match status" value="1"/>
</dbReference>
<sequence length="185" mass="20240">MTAGALCHADHSQLLVVDIQERLANVMPEKILAQVLANTNILLLAAKELSVPVLHTEQYPQGLGETHAAIRANLSEKPIVKTCFSSCGADGMPDLIANESRQQWIILGMEAHICVTQTCMDLLSQDKTVMIVADGICSRTKTNFNNAIARMRQAGAIITNTESVLFEWLGDASHNQFKTLSKLIR</sequence>
<proteinExistence type="predicted"/>